<keyword evidence="6 7" id="KW-0694">RNA-binding</keyword>
<dbReference type="InterPro" id="IPR023267">
    <property type="entry name" value="RCMT"/>
</dbReference>
<comment type="similarity">
    <text evidence="1 7">Belongs to the class I-like SAM-binding methyltransferase superfamily. RsmB/NOP family.</text>
</comment>
<dbReference type="GO" id="GO:0008173">
    <property type="term" value="F:RNA methyltransferase activity"/>
    <property type="evidence" value="ECO:0007669"/>
    <property type="project" value="InterPro"/>
</dbReference>
<comment type="caution">
    <text evidence="10">The sequence shown here is derived from an EMBL/GenBank/DDBJ whole genome shotgun (WGS) entry which is preliminary data.</text>
</comment>
<dbReference type="PANTHER" id="PTHR22807">
    <property type="entry name" value="NOP2 YEAST -RELATED NOL1/NOP2/FMU SUN DOMAIN-CONTAINING"/>
    <property type="match status" value="1"/>
</dbReference>
<dbReference type="PROSITE" id="PS01153">
    <property type="entry name" value="NOL1_NOP2_SUN"/>
    <property type="match status" value="1"/>
</dbReference>
<dbReference type="PROSITE" id="PS51686">
    <property type="entry name" value="SAM_MT_RSMB_NOP"/>
    <property type="match status" value="1"/>
</dbReference>
<dbReference type="GO" id="GO:0003723">
    <property type="term" value="F:RNA binding"/>
    <property type="evidence" value="ECO:0007669"/>
    <property type="project" value="UniProtKB-UniRule"/>
</dbReference>
<dbReference type="InterPro" id="IPR031341">
    <property type="entry name" value="Methyltr_RsmF_N"/>
</dbReference>
<dbReference type="EMBL" id="DVNG01000033">
    <property type="protein sequence ID" value="HIU49886.1"/>
    <property type="molecule type" value="Genomic_DNA"/>
</dbReference>
<evidence type="ECO:0000256" key="4">
    <source>
        <dbReference type="ARBA" id="ARBA00022679"/>
    </source>
</evidence>
<evidence type="ECO:0000313" key="11">
    <source>
        <dbReference type="Proteomes" id="UP000824118"/>
    </source>
</evidence>
<dbReference type="AlphaFoldDB" id="A0A9D1LXT8"/>
<dbReference type="CDD" id="cd21147">
    <property type="entry name" value="RsmF_methylt_CTD1"/>
    <property type="match status" value="1"/>
</dbReference>
<reference evidence="10" key="1">
    <citation type="submission" date="2020-10" db="EMBL/GenBank/DDBJ databases">
        <authorList>
            <person name="Gilroy R."/>
        </authorList>
    </citation>
    <scope>NUCLEOTIDE SEQUENCE</scope>
    <source>
        <strain evidence="10">ChiGjej1B1-1684</strain>
    </source>
</reference>
<feature type="domain" description="SAM-dependent MTase RsmB/NOP-type" evidence="9">
    <location>
        <begin position="23"/>
        <end position="291"/>
    </location>
</feature>
<evidence type="ECO:0000256" key="2">
    <source>
        <dbReference type="ARBA" id="ARBA00022490"/>
    </source>
</evidence>
<organism evidence="10 11">
    <name type="scientific">Candidatus Limousia pullorum</name>
    <dbReference type="NCBI Taxonomy" id="2840860"/>
    <lineage>
        <taxon>Bacteria</taxon>
        <taxon>Bacillati</taxon>
        <taxon>Bacillota</taxon>
        <taxon>Clostridia</taxon>
        <taxon>Eubacteriales</taxon>
        <taxon>Oscillospiraceae</taxon>
        <taxon>Oscillospiraceae incertae sedis</taxon>
        <taxon>Candidatus Limousia</taxon>
    </lineage>
</organism>
<dbReference type="Gene3D" id="2.30.130.60">
    <property type="match status" value="1"/>
</dbReference>
<dbReference type="Pfam" id="PF01189">
    <property type="entry name" value="Methyltr_RsmB-F"/>
    <property type="match status" value="1"/>
</dbReference>
<dbReference type="SUPFAM" id="SSF53335">
    <property type="entry name" value="S-adenosyl-L-methionine-dependent methyltransferases"/>
    <property type="match status" value="1"/>
</dbReference>
<dbReference type="CDD" id="cd02440">
    <property type="entry name" value="AdoMet_MTases"/>
    <property type="match status" value="1"/>
</dbReference>
<keyword evidence="3 7" id="KW-0489">Methyltransferase</keyword>
<feature type="binding site" evidence="7">
    <location>
        <position position="135"/>
    </location>
    <ligand>
        <name>S-adenosyl-L-methionine</name>
        <dbReference type="ChEBI" id="CHEBI:59789"/>
    </ligand>
</feature>
<feature type="region of interest" description="Disordered" evidence="8">
    <location>
        <begin position="309"/>
        <end position="328"/>
    </location>
</feature>
<dbReference type="Pfam" id="PF17126">
    <property type="entry name" value="RsmF_methylt_CI"/>
    <property type="match status" value="1"/>
</dbReference>
<keyword evidence="4 7" id="KW-0808">Transferase</keyword>
<proteinExistence type="inferred from homology"/>
<dbReference type="InterPro" id="IPR001678">
    <property type="entry name" value="MeTrfase_RsmB-F_NOP2_dom"/>
</dbReference>
<keyword evidence="5 7" id="KW-0949">S-adenosyl-L-methionine</keyword>
<dbReference type="InterPro" id="IPR029063">
    <property type="entry name" value="SAM-dependent_MTases_sf"/>
</dbReference>
<feature type="binding site" evidence="7">
    <location>
        <position position="180"/>
    </location>
    <ligand>
        <name>S-adenosyl-L-methionine</name>
        <dbReference type="ChEBI" id="CHEBI:59789"/>
    </ligand>
</feature>
<name>A0A9D1LXT8_9FIRM</name>
<evidence type="ECO:0000259" key="9">
    <source>
        <dbReference type="PROSITE" id="PS51686"/>
    </source>
</evidence>
<comment type="caution">
    <text evidence="7">Lacks conserved residue(s) required for the propagation of feature annotation.</text>
</comment>
<dbReference type="Proteomes" id="UP000824118">
    <property type="component" value="Unassembled WGS sequence"/>
</dbReference>
<gene>
    <name evidence="10" type="ORF">IAD22_02570</name>
</gene>
<evidence type="ECO:0000256" key="3">
    <source>
        <dbReference type="ARBA" id="ARBA00022603"/>
    </source>
</evidence>
<reference evidence="10" key="2">
    <citation type="journal article" date="2021" name="PeerJ">
        <title>Extensive microbial diversity within the chicken gut microbiome revealed by metagenomics and culture.</title>
        <authorList>
            <person name="Gilroy R."/>
            <person name="Ravi A."/>
            <person name="Getino M."/>
            <person name="Pursley I."/>
            <person name="Horton D.L."/>
            <person name="Alikhan N.F."/>
            <person name="Baker D."/>
            <person name="Gharbi K."/>
            <person name="Hall N."/>
            <person name="Watson M."/>
            <person name="Adriaenssens E.M."/>
            <person name="Foster-Nyarko E."/>
            <person name="Jarju S."/>
            <person name="Secka A."/>
            <person name="Antonio M."/>
            <person name="Oren A."/>
            <person name="Chaudhuri R.R."/>
            <person name="La Ragione R."/>
            <person name="Hildebrand F."/>
            <person name="Pallen M.J."/>
        </authorList>
    </citation>
    <scope>NUCLEOTIDE SEQUENCE</scope>
    <source>
        <strain evidence="10">ChiGjej1B1-1684</strain>
    </source>
</reference>
<evidence type="ECO:0000256" key="7">
    <source>
        <dbReference type="PROSITE-ProRule" id="PRU01023"/>
    </source>
</evidence>
<dbReference type="InterPro" id="IPR027391">
    <property type="entry name" value="Nol1_Nop2_Fmu_2"/>
</dbReference>
<dbReference type="Pfam" id="PF17125">
    <property type="entry name" value="Methyltr_RsmF_N"/>
    <property type="match status" value="1"/>
</dbReference>
<protein>
    <submittedName>
        <fullName evidence="10">RsmF rRNA methyltransferase first C-terminal domain-containing protein</fullName>
    </submittedName>
</protein>
<feature type="binding site" evidence="7">
    <location>
        <begin position="111"/>
        <end position="117"/>
    </location>
    <ligand>
        <name>S-adenosyl-L-methionine</name>
        <dbReference type="ChEBI" id="CHEBI:59789"/>
    </ligand>
</feature>
<evidence type="ECO:0000256" key="1">
    <source>
        <dbReference type="ARBA" id="ARBA00007494"/>
    </source>
</evidence>
<dbReference type="Gene3D" id="3.30.70.1170">
    <property type="entry name" value="Sun protein, domain 3"/>
    <property type="match status" value="1"/>
</dbReference>
<dbReference type="InterPro" id="IPR049560">
    <property type="entry name" value="MeTrfase_RsmB-F_NOP2_cat"/>
</dbReference>
<evidence type="ECO:0000256" key="5">
    <source>
        <dbReference type="ARBA" id="ARBA00022691"/>
    </source>
</evidence>
<evidence type="ECO:0000313" key="10">
    <source>
        <dbReference type="EMBL" id="HIU49886.1"/>
    </source>
</evidence>
<dbReference type="InterPro" id="IPR031340">
    <property type="entry name" value="RsmF_methylt_CI"/>
</dbReference>
<evidence type="ECO:0000256" key="8">
    <source>
        <dbReference type="SAM" id="MobiDB-lite"/>
    </source>
</evidence>
<keyword evidence="2" id="KW-0963">Cytoplasm</keyword>
<feature type="active site" description="Nucleophile" evidence="7">
    <location>
        <position position="233"/>
    </location>
</feature>
<dbReference type="PRINTS" id="PR02008">
    <property type="entry name" value="RCMTFAMILY"/>
</dbReference>
<dbReference type="GO" id="GO:0001510">
    <property type="term" value="P:RNA methylation"/>
    <property type="evidence" value="ECO:0007669"/>
    <property type="project" value="InterPro"/>
</dbReference>
<dbReference type="PANTHER" id="PTHR22807:SF30">
    <property type="entry name" value="28S RRNA (CYTOSINE(4447)-C(5))-METHYLTRANSFERASE-RELATED"/>
    <property type="match status" value="1"/>
</dbReference>
<dbReference type="InterPro" id="IPR018314">
    <property type="entry name" value="RsmB/NOL1/NOP2-like_CS"/>
</dbReference>
<dbReference type="Pfam" id="PF13636">
    <property type="entry name" value="Methyltranf_PUA"/>
    <property type="match status" value="1"/>
</dbReference>
<dbReference type="Gene3D" id="3.40.50.150">
    <property type="entry name" value="Vaccinia Virus protein VP39"/>
    <property type="match status" value="1"/>
</dbReference>
<accession>A0A9D1LXT8</accession>
<evidence type="ECO:0000256" key="6">
    <source>
        <dbReference type="ARBA" id="ARBA00022884"/>
    </source>
</evidence>
<feature type="compositionally biased region" description="Basic residues" evidence="8">
    <location>
        <begin position="313"/>
        <end position="322"/>
    </location>
</feature>
<sequence>MIQLLPDFLNEIKPVLKENFQKFLDNYDSEPFRGLRANTLKISVIKLKTLLDFPWEQVPFAQEGTYIPASASSLGNSPLHHCGAYYVQEPSAMSAVTLLNPQEGDCVLDLCAAPGGKSTQIAARLKGSGLLWSNEIVRSRASILLSNIERMGVRNAVVSSESPEELCKRLAGCFDKILVDAPCSGEGMFRKEPQALEHWSREHVEACAVRQLNILESAKLALKPGGVIVYSTCTFSPEENEGVIEKFLNNNPDFEIIDENESFGMKTMGGAVRIFPFHGGEGHFAVKLRHKGMSIESGSYFYDSFGASSERKGSKKQGKNQRGKAQSNEITREEILDFYDSLFANRPFGENISQINGKIILLPEALKKFPSIEKCGVLRAGVLLGEGKKGRIEPAHSAFMAAEKDECVNTVDLSLSDENIIKYLKGEEIEISSDIKGYTAVCCEGMTAGFGKAVDGTLKNKYPKGLRLL</sequence>